<sequence length="155" mass="17495">MNLSCETFTLYTQVPVGGLDLTTMEPTDEANDVATNEPPLHKWNMKELRKRQTSAIKGGGFHVALIRDPGQTSNGNNVNTNPDPSFAKDSEEEDNALRKKYIMELNEKFGLLMRTKVDAQTVIMNAKEKFSLDTIFERYEDELAIVFNETVFKGS</sequence>
<comment type="caution">
    <text evidence="1">The sequence shown here is derived from an EMBL/GenBank/DDBJ whole genome shotgun (WGS) entry which is preliminary data.</text>
</comment>
<dbReference type="Proteomes" id="UP001055879">
    <property type="component" value="Linkage Group LG04"/>
</dbReference>
<evidence type="ECO:0000313" key="2">
    <source>
        <dbReference type="Proteomes" id="UP001055879"/>
    </source>
</evidence>
<dbReference type="EMBL" id="CM042050">
    <property type="protein sequence ID" value="KAI3736040.1"/>
    <property type="molecule type" value="Genomic_DNA"/>
</dbReference>
<protein>
    <submittedName>
        <fullName evidence="1">Uncharacterized protein</fullName>
    </submittedName>
</protein>
<reference evidence="2" key="1">
    <citation type="journal article" date="2022" name="Mol. Ecol. Resour.">
        <title>The genomes of chicory, endive, great burdock and yacon provide insights into Asteraceae palaeo-polyploidization history and plant inulin production.</title>
        <authorList>
            <person name="Fan W."/>
            <person name="Wang S."/>
            <person name="Wang H."/>
            <person name="Wang A."/>
            <person name="Jiang F."/>
            <person name="Liu H."/>
            <person name="Zhao H."/>
            <person name="Xu D."/>
            <person name="Zhang Y."/>
        </authorList>
    </citation>
    <scope>NUCLEOTIDE SEQUENCE [LARGE SCALE GENOMIC DNA]</scope>
    <source>
        <strain evidence="2">cv. Niubang</strain>
    </source>
</reference>
<keyword evidence="2" id="KW-1185">Reference proteome</keyword>
<proteinExistence type="predicted"/>
<reference evidence="1 2" key="2">
    <citation type="journal article" date="2022" name="Mol. Ecol. Resour.">
        <title>The genomes of chicory, endive, great burdock and yacon provide insights into Asteraceae paleo-polyploidization history and plant inulin production.</title>
        <authorList>
            <person name="Fan W."/>
            <person name="Wang S."/>
            <person name="Wang H."/>
            <person name="Wang A."/>
            <person name="Jiang F."/>
            <person name="Liu H."/>
            <person name="Zhao H."/>
            <person name="Xu D."/>
            <person name="Zhang Y."/>
        </authorList>
    </citation>
    <scope>NUCLEOTIDE SEQUENCE [LARGE SCALE GENOMIC DNA]</scope>
    <source>
        <strain evidence="2">cv. Niubang</strain>
    </source>
</reference>
<gene>
    <name evidence="1" type="ORF">L6452_15572</name>
</gene>
<accession>A0ACB9CP98</accession>
<name>A0ACB9CP98_ARCLA</name>
<organism evidence="1 2">
    <name type="scientific">Arctium lappa</name>
    <name type="common">Greater burdock</name>
    <name type="synonym">Lappa major</name>
    <dbReference type="NCBI Taxonomy" id="4217"/>
    <lineage>
        <taxon>Eukaryota</taxon>
        <taxon>Viridiplantae</taxon>
        <taxon>Streptophyta</taxon>
        <taxon>Embryophyta</taxon>
        <taxon>Tracheophyta</taxon>
        <taxon>Spermatophyta</taxon>
        <taxon>Magnoliopsida</taxon>
        <taxon>eudicotyledons</taxon>
        <taxon>Gunneridae</taxon>
        <taxon>Pentapetalae</taxon>
        <taxon>asterids</taxon>
        <taxon>campanulids</taxon>
        <taxon>Asterales</taxon>
        <taxon>Asteraceae</taxon>
        <taxon>Carduoideae</taxon>
        <taxon>Cardueae</taxon>
        <taxon>Arctiinae</taxon>
        <taxon>Arctium</taxon>
    </lineage>
</organism>
<evidence type="ECO:0000313" key="1">
    <source>
        <dbReference type="EMBL" id="KAI3736040.1"/>
    </source>
</evidence>